<accession>A0A7D9LUZ7</accession>
<feature type="non-terminal residue" evidence="6">
    <location>
        <position position="130"/>
    </location>
</feature>
<evidence type="ECO:0000256" key="2">
    <source>
        <dbReference type="ARBA" id="ARBA00022630"/>
    </source>
</evidence>
<evidence type="ECO:0000313" key="7">
    <source>
        <dbReference type="Proteomes" id="UP001152795"/>
    </source>
</evidence>
<dbReference type="AlphaFoldDB" id="A0A7D9LUZ7"/>
<dbReference type="GO" id="GO:0050661">
    <property type="term" value="F:NADP binding"/>
    <property type="evidence" value="ECO:0007669"/>
    <property type="project" value="InterPro"/>
</dbReference>
<dbReference type="Pfam" id="PF00743">
    <property type="entry name" value="FMO-like"/>
    <property type="match status" value="1"/>
</dbReference>
<sequence length="130" mass="14529">MAEQNVAIIGCGASGLTSIKCCLDAGLKPTCFEQQSTFGGAWNYTDEPRQNLASVHKSTVTNTSQLVTGFSDFPMPKEFPNYLPQRLVREYFEMYAKEFNLAKYVEFNTEVVKLERSADHGDTGKWVVST</sequence>
<keyword evidence="4" id="KW-0521">NADP</keyword>
<evidence type="ECO:0000256" key="1">
    <source>
        <dbReference type="ARBA" id="ARBA00009183"/>
    </source>
</evidence>
<evidence type="ECO:0000256" key="4">
    <source>
        <dbReference type="ARBA" id="ARBA00022857"/>
    </source>
</evidence>
<keyword evidence="6" id="KW-0503">Monooxygenase</keyword>
<dbReference type="InterPro" id="IPR050346">
    <property type="entry name" value="FMO-like"/>
</dbReference>
<proteinExistence type="inferred from homology"/>
<evidence type="ECO:0000313" key="6">
    <source>
        <dbReference type="EMBL" id="CAB4039880.1"/>
    </source>
</evidence>
<protein>
    <submittedName>
        <fullName evidence="6">Dimethylaniline monooxygenase [N-oxide-forming] 5-like</fullName>
    </submittedName>
</protein>
<dbReference type="GO" id="GO:0050660">
    <property type="term" value="F:flavin adenine dinucleotide binding"/>
    <property type="evidence" value="ECO:0007669"/>
    <property type="project" value="InterPro"/>
</dbReference>
<keyword evidence="2" id="KW-0285">Flavoprotein</keyword>
<dbReference type="InterPro" id="IPR000960">
    <property type="entry name" value="Flavin_mOase"/>
</dbReference>
<keyword evidence="5" id="KW-0560">Oxidoreductase</keyword>
<dbReference type="SUPFAM" id="SSF51905">
    <property type="entry name" value="FAD/NAD(P)-binding domain"/>
    <property type="match status" value="1"/>
</dbReference>
<dbReference type="InterPro" id="IPR020946">
    <property type="entry name" value="Flavin_mOase-like"/>
</dbReference>
<evidence type="ECO:0000256" key="3">
    <source>
        <dbReference type="ARBA" id="ARBA00022827"/>
    </source>
</evidence>
<dbReference type="OrthoDB" id="6120869at2759"/>
<comment type="caution">
    <text evidence="6">The sequence shown here is derived from an EMBL/GenBank/DDBJ whole genome shotgun (WGS) entry which is preliminary data.</text>
</comment>
<gene>
    <name evidence="6" type="ORF">PACLA_8A009871</name>
</gene>
<reference evidence="6" key="1">
    <citation type="submission" date="2020-04" db="EMBL/GenBank/DDBJ databases">
        <authorList>
            <person name="Alioto T."/>
            <person name="Alioto T."/>
            <person name="Gomez Garrido J."/>
        </authorList>
    </citation>
    <scope>NUCLEOTIDE SEQUENCE</scope>
    <source>
        <strain evidence="6">A484AB</strain>
    </source>
</reference>
<keyword evidence="3" id="KW-0274">FAD</keyword>
<dbReference type="Proteomes" id="UP001152795">
    <property type="component" value="Unassembled WGS sequence"/>
</dbReference>
<dbReference type="GO" id="GO:0004499">
    <property type="term" value="F:N,N-dimethylaniline monooxygenase activity"/>
    <property type="evidence" value="ECO:0007669"/>
    <property type="project" value="InterPro"/>
</dbReference>
<keyword evidence="7" id="KW-1185">Reference proteome</keyword>
<comment type="similarity">
    <text evidence="1">Belongs to the FMO family.</text>
</comment>
<dbReference type="InterPro" id="IPR036188">
    <property type="entry name" value="FAD/NAD-bd_sf"/>
</dbReference>
<name>A0A7D9LUZ7_PARCT</name>
<organism evidence="6 7">
    <name type="scientific">Paramuricea clavata</name>
    <name type="common">Red gorgonian</name>
    <name type="synonym">Violescent sea-whip</name>
    <dbReference type="NCBI Taxonomy" id="317549"/>
    <lineage>
        <taxon>Eukaryota</taxon>
        <taxon>Metazoa</taxon>
        <taxon>Cnidaria</taxon>
        <taxon>Anthozoa</taxon>
        <taxon>Octocorallia</taxon>
        <taxon>Malacalcyonacea</taxon>
        <taxon>Plexauridae</taxon>
        <taxon>Paramuricea</taxon>
    </lineage>
</organism>
<dbReference type="PRINTS" id="PR00370">
    <property type="entry name" value="FMOXYGENASE"/>
</dbReference>
<dbReference type="PANTHER" id="PTHR23023">
    <property type="entry name" value="DIMETHYLANILINE MONOOXYGENASE"/>
    <property type="match status" value="1"/>
</dbReference>
<evidence type="ECO:0000256" key="5">
    <source>
        <dbReference type="ARBA" id="ARBA00023002"/>
    </source>
</evidence>
<dbReference type="Gene3D" id="3.50.50.60">
    <property type="entry name" value="FAD/NAD(P)-binding domain"/>
    <property type="match status" value="1"/>
</dbReference>
<dbReference type="EMBL" id="CACRXK020025995">
    <property type="protein sequence ID" value="CAB4039880.1"/>
    <property type="molecule type" value="Genomic_DNA"/>
</dbReference>